<dbReference type="PANTHER" id="PTHR10458">
    <property type="entry name" value="PEPTIDE DEFORMYLASE"/>
    <property type="match status" value="1"/>
</dbReference>
<comment type="caution">
    <text evidence="8">The sequence shown here is derived from an EMBL/GenBank/DDBJ whole genome shotgun (WGS) entry which is preliminary data.</text>
</comment>
<dbReference type="GO" id="GO:0006412">
    <property type="term" value="P:translation"/>
    <property type="evidence" value="ECO:0007669"/>
    <property type="project" value="UniProtKB-KW"/>
</dbReference>
<evidence type="ECO:0000313" key="8">
    <source>
        <dbReference type="EMBL" id="TMW61314.1"/>
    </source>
</evidence>
<comment type="catalytic activity">
    <reaction evidence="7">
        <text>N-terminal N-formyl-L-methionyl-[peptide] + H2O = N-terminal L-methionyl-[peptide] + formate</text>
        <dbReference type="Rhea" id="RHEA:24420"/>
        <dbReference type="Rhea" id="RHEA-COMP:10639"/>
        <dbReference type="Rhea" id="RHEA-COMP:10640"/>
        <dbReference type="ChEBI" id="CHEBI:15377"/>
        <dbReference type="ChEBI" id="CHEBI:15740"/>
        <dbReference type="ChEBI" id="CHEBI:49298"/>
        <dbReference type="ChEBI" id="CHEBI:64731"/>
        <dbReference type="EC" id="3.5.1.88"/>
    </reaction>
</comment>
<evidence type="ECO:0000256" key="4">
    <source>
        <dbReference type="ARBA" id="ARBA00022801"/>
    </source>
</evidence>
<dbReference type="CDD" id="cd00487">
    <property type="entry name" value="Pep_deformylase"/>
    <property type="match status" value="1"/>
</dbReference>
<evidence type="ECO:0000256" key="5">
    <source>
        <dbReference type="ARBA" id="ARBA00022917"/>
    </source>
</evidence>
<sequence>MSLVFLGNPALRRMSKKVADVRAPAIAQLLTNMEAQVRQEDGVGIAAPQLGHNLRMFLMLKDAPLSDDDLPHEDDTVRFEYQAVINPEIVETSKATMKDFEGCLSIPGYMGVVRRAREIRVQFNDAEGRTHQKTLRDFPARIFQHELDHLNGVLYLDRLEKDTLIHNEEFRRLDRAEIAKLLRD</sequence>
<dbReference type="Proteomes" id="UP000794436">
    <property type="component" value="Unassembled WGS sequence"/>
</dbReference>
<evidence type="ECO:0000256" key="7">
    <source>
        <dbReference type="RuleBase" id="RU362111"/>
    </source>
</evidence>
<dbReference type="PIRSF" id="PIRSF004749">
    <property type="entry name" value="Pep_def"/>
    <property type="match status" value="1"/>
</dbReference>
<dbReference type="NCBIfam" id="TIGR00079">
    <property type="entry name" value="pept_deformyl"/>
    <property type="match status" value="1"/>
</dbReference>
<evidence type="ECO:0000256" key="6">
    <source>
        <dbReference type="ARBA" id="ARBA00037114"/>
    </source>
</evidence>
<evidence type="ECO:0000256" key="2">
    <source>
        <dbReference type="ARBA" id="ARBA00012175"/>
    </source>
</evidence>
<dbReference type="Gene3D" id="3.90.45.10">
    <property type="entry name" value="Peptide deformylase"/>
    <property type="match status" value="1"/>
</dbReference>
<dbReference type="PRINTS" id="PR01576">
    <property type="entry name" value="PDEFORMYLASE"/>
</dbReference>
<evidence type="ECO:0000313" key="9">
    <source>
        <dbReference type="Proteomes" id="UP000794436"/>
    </source>
</evidence>
<dbReference type="GO" id="GO:0046872">
    <property type="term" value="F:metal ion binding"/>
    <property type="evidence" value="ECO:0007669"/>
    <property type="project" value="UniProtKB-KW"/>
</dbReference>
<evidence type="ECO:0000256" key="1">
    <source>
        <dbReference type="ARBA" id="ARBA00010759"/>
    </source>
</evidence>
<keyword evidence="3 7" id="KW-0479">Metal-binding</keyword>
<dbReference type="SUPFAM" id="SSF56420">
    <property type="entry name" value="Peptide deformylase"/>
    <property type="match status" value="1"/>
</dbReference>
<name>A0A8K1CDB4_PYTOL</name>
<proteinExistence type="inferred from homology"/>
<dbReference type="GO" id="GO:0042586">
    <property type="term" value="F:peptide deformylase activity"/>
    <property type="evidence" value="ECO:0007669"/>
    <property type="project" value="UniProtKB-EC"/>
</dbReference>
<dbReference type="FunFam" id="3.90.45.10:FF:000003">
    <property type="entry name" value="Peptide deformylase"/>
    <property type="match status" value="1"/>
</dbReference>
<dbReference type="Pfam" id="PF01327">
    <property type="entry name" value="Pep_deformylase"/>
    <property type="match status" value="1"/>
</dbReference>
<keyword evidence="4 7" id="KW-0378">Hydrolase</keyword>
<protein>
    <recommendedName>
        <fullName evidence="2 7">Peptide deformylase</fullName>
        <ecNumber evidence="2 7">3.5.1.88</ecNumber>
    </recommendedName>
</protein>
<dbReference type="EC" id="3.5.1.88" evidence="2 7"/>
<accession>A0A8K1CDB4</accession>
<dbReference type="InterPro" id="IPR023635">
    <property type="entry name" value="Peptide_deformylase"/>
</dbReference>
<dbReference type="NCBIfam" id="NF001159">
    <property type="entry name" value="PRK00150.1-3"/>
    <property type="match status" value="1"/>
</dbReference>
<comment type="function">
    <text evidence="6 7">Removes the formyl group from the N-terminal Met of newly synthesized proteins.</text>
</comment>
<dbReference type="AlphaFoldDB" id="A0A8K1CDB4"/>
<comment type="similarity">
    <text evidence="1 7">Belongs to the polypeptide deformylase family.</text>
</comment>
<dbReference type="InterPro" id="IPR036821">
    <property type="entry name" value="Peptide_deformylase_sf"/>
</dbReference>
<dbReference type="PANTHER" id="PTHR10458:SF2">
    <property type="entry name" value="PEPTIDE DEFORMYLASE, MITOCHONDRIAL"/>
    <property type="match status" value="1"/>
</dbReference>
<dbReference type="GO" id="GO:0005739">
    <property type="term" value="C:mitochondrion"/>
    <property type="evidence" value="ECO:0007669"/>
    <property type="project" value="TreeGrafter"/>
</dbReference>
<keyword evidence="9" id="KW-1185">Reference proteome</keyword>
<gene>
    <name evidence="8" type="ORF">Poli38472_012505</name>
</gene>
<keyword evidence="5 7" id="KW-0648">Protein biosynthesis</keyword>
<reference evidence="8" key="1">
    <citation type="submission" date="2019-03" db="EMBL/GenBank/DDBJ databases">
        <title>Long read genome sequence of the mycoparasitic Pythium oligandrum ATCC 38472 isolated from sugarbeet rhizosphere.</title>
        <authorList>
            <person name="Gaulin E."/>
        </authorList>
    </citation>
    <scope>NUCLEOTIDE SEQUENCE</scope>
    <source>
        <strain evidence="8">ATCC 38472_TT</strain>
    </source>
</reference>
<dbReference type="EMBL" id="SPLM01000076">
    <property type="protein sequence ID" value="TMW61314.1"/>
    <property type="molecule type" value="Genomic_DNA"/>
</dbReference>
<dbReference type="OrthoDB" id="276063at2759"/>
<dbReference type="HAMAP" id="MF_00163">
    <property type="entry name" value="Pep_deformylase"/>
    <property type="match status" value="1"/>
</dbReference>
<organism evidence="8 9">
    <name type="scientific">Pythium oligandrum</name>
    <name type="common">Mycoparasitic fungus</name>
    <dbReference type="NCBI Taxonomy" id="41045"/>
    <lineage>
        <taxon>Eukaryota</taxon>
        <taxon>Sar</taxon>
        <taxon>Stramenopiles</taxon>
        <taxon>Oomycota</taxon>
        <taxon>Peronosporomycetes</taxon>
        <taxon>Pythiales</taxon>
        <taxon>Pythiaceae</taxon>
        <taxon>Pythium</taxon>
    </lineage>
</organism>
<evidence type="ECO:0000256" key="3">
    <source>
        <dbReference type="ARBA" id="ARBA00022723"/>
    </source>
</evidence>